<gene>
    <name evidence="1" type="ORF">BFJ72_g14887</name>
</gene>
<protein>
    <submittedName>
        <fullName evidence="1">Uncharacterized protein</fullName>
    </submittedName>
</protein>
<dbReference type="Proteomes" id="UP000283569">
    <property type="component" value="Unassembled WGS sequence"/>
</dbReference>
<evidence type="ECO:0000313" key="2">
    <source>
        <dbReference type="Proteomes" id="UP000283569"/>
    </source>
</evidence>
<accession>A0A420RWL0</accession>
<organism evidence="1 2">
    <name type="scientific">Gibberella intermedia</name>
    <name type="common">Bulb rot disease fungus</name>
    <name type="synonym">Fusarium proliferatum</name>
    <dbReference type="NCBI Taxonomy" id="948311"/>
    <lineage>
        <taxon>Eukaryota</taxon>
        <taxon>Fungi</taxon>
        <taxon>Dikarya</taxon>
        <taxon>Ascomycota</taxon>
        <taxon>Pezizomycotina</taxon>
        <taxon>Sordariomycetes</taxon>
        <taxon>Hypocreomycetidae</taxon>
        <taxon>Hypocreales</taxon>
        <taxon>Nectriaceae</taxon>
        <taxon>Fusarium</taxon>
        <taxon>Fusarium fujikuroi species complex</taxon>
    </lineage>
</organism>
<comment type="caution">
    <text evidence="1">The sequence shown here is derived from an EMBL/GenBank/DDBJ whole genome shotgun (WGS) entry which is preliminary data.</text>
</comment>
<reference evidence="1 2" key="1">
    <citation type="journal article" date="2018" name="Sci. Rep.">
        <title>Characterisation of pathogen-specific regions and novel effector candidates in Fusarium oxysporum f. sp. cepae.</title>
        <authorList>
            <person name="Armitage A.D."/>
            <person name="Taylor A."/>
            <person name="Sobczyk M.K."/>
            <person name="Baxter L."/>
            <person name="Greenfield B.P."/>
            <person name="Bates H.J."/>
            <person name="Wilson F."/>
            <person name="Jackson A.C."/>
            <person name="Ott S."/>
            <person name="Harrison R.J."/>
            <person name="Clarkson J.P."/>
        </authorList>
    </citation>
    <scope>NUCLEOTIDE SEQUENCE [LARGE SCALE GENOMIC DNA]</scope>
    <source>
        <strain evidence="1 2">Fp_A8</strain>
    </source>
</reference>
<evidence type="ECO:0000313" key="1">
    <source>
        <dbReference type="EMBL" id="RKL21414.1"/>
    </source>
</evidence>
<sequence length="121" mass="12544">MAIDYAEIAAGALESIAEAGQPVTLHRKAAPSGPFVPGQPVTPTVLDYPGTGALFGYKQRDIDGALIKHGDQRLLLAPQIEVAPKTGDTVTVGARVYNVVDVGIVAPAGVAVLYKLQLRGV</sequence>
<name>A0A420RWL0_GIBIN</name>
<dbReference type="EMBL" id="MRDB01000137">
    <property type="protein sequence ID" value="RKL21414.1"/>
    <property type="molecule type" value="Genomic_DNA"/>
</dbReference>
<proteinExistence type="predicted"/>
<dbReference type="AlphaFoldDB" id="A0A420RWL0"/>